<name>A0A1F2PAW3_9EURY</name>
<dbReference type="STRING" id="1838285.SCAL_000216"/>
<keyword evidence="3" id="KW-0285">Flavoprotein</keyword>
<dbReference type="Pfam" id="PF03358">
    <property type="entry name" value="FMN_red"/>
    <property type="match status" value="1"/>
</dbReference>
<comment type="similarity">
    <text evidence="5">Belongs to the SsuE family. Isf subfamily.</text>
</comment>
<dbReference type="InterPro" id="IPR005025">
    <property type="entry name" value="FMN_Rdtase-like_dom"/>
</dbReference>
<evidence type="ECO:0000313" key="7">
    <source>
        <dbReference type="EMBL" id="OFV68540.1"/>
    </source>
</evidence>
<evidence type="ECO:0000313" key="8">
    <source>
        <dbReference type="Proteomes" id="UP000186940"/>
    </source>
</evidence>
<organism evidence="7 8">
    <name type="scientific">Candidatus Syntropharchaeum caldarium</name>
    <dbReference type="NCBI Taxonomy" id="1838285"/>
    <lineage>
        <taxon>Archaea</taxon>
        <taxon>Methanobacteriati</taxon>
        <taxon>Methanobacteriota</taxon>
        <taxon>Stenosarchaea group</taxon>
        <taxon>Methanomicrobia</taxon>
        <taxon>Methanosarcinales</taxon>
        <taxon>ANME-2 cluster</taxon>
        <taxon>Candidatus Syntropharchaeum</taxon>
    </lineage>
</organism>
<dbReference type="InterPro" id="IPR051796">
    <property type="entry name" value="ISF_SsuE-like"/>
</dbReference>
<evidence type="ECO:0000259" key="6">
    <source>
        <dbReference type="Pfam" id="PF03358"/>
    </source>
</evidence>
<evidence type="ECO:0000256" key="1">
    <source>
        <dbReference type="ARBA" id="ARBA00001917"/>
    </source>
</evidence>
<evidence type="ECO:0000256" key="3">
    <source>
        <dbReference type="ARBA" id="ARBA00022630"/>
    </source>
</evidence>
<comment type="cofactor">
    <cofactor evidence="1">
        <name>FMN</name>
        <dbReference type="ChEBI" id="CHEBI:58210"/>
    </cofactor>
</comment>
<evidence type="ECO:0000256" key="5">
    <source>
        <dbReference type="ARBA" id="ARBA00038292"/>
    </source>
</evidence>
<comment type="cofactor">
    <cofactor evidence="2">
        <name>[4Fe-4S] cluster</name>
        <dbReference type="ChEBI" id="CHEBI:49883"/>
    </cofactor>
</comment>
<comment type="caution">
    <text evidence="7">The sequence shown here is derived from an EMBL/GenBank/DDBJ whole genome shotgun (WGS) entry which is preliminary data.</text>
</comment>
<dbReference type="GO" id="GO:0016491">
    <property type="term" value="F:oxidoreductase activity"/>
    <property type="evidence" value="ECO:0007669"/>
    <property type="project" value="InterPro"/>
</dbReference>
<dbReference type="Proteomes" id="UP000186940">
    <property type="component" value="Unassembled WGS sequence"/>
</dbReference>
<keyword evidence="4" id="KW-0288">FMN</keyword>
<dbReference type="InterPro" id="IPR029039">
    <property type="entry name" value="Flavoprotein-like_sf"/>
</dbReference>
<keyword evidence="8" id="KW-1185">Reference proteome</keyword>
<gene>
    <name evidence="7" type="ORF">SCAL_000216</name>
</gene>
<dbReference type="SUPFAM" id="SSF52218">
    <property type="entry name" value="Flavoproteins"/>
    <property type="match status" value="1"/>
</dbReference>
<proteinExistence type="inferred from homology"/>
<dbReference type="EMBL" id="LYOS01000001">
    <property type="protein sequence ID" value="OFV68540.1"/>
    <property type="molecule type" value="Genomic_DNA"/>
</dbReference>
<feature type="domain" description="NADPH-dependent FMN reductase-like" evidence="6">
    <location>
        <begin position="14"/>
        <end position="162"/>
    </location>
</feature>
<dbReference type="AlphaFoldDB" id="A0A1F2PAW3"/>
<dbReference type="Gene3D" id="3.40.50.360">
    <property type="match status" value="1"/>
</dbReference>
<reference evidence="7" key="1">
    <citation type="submission" date="2016-05" db="EMBL/GenBank/DDBJ databases">
        <title>Microbial consortia oxidize butane by reversing methanogenesis.</title>
        <authorList>
            <person name="Laso-Perez R."/>
            <person name="Richter M."/>
            <person name="Wegener G."/>
            <person name="Musat F."/>
        </authorList>
    </citation>
    <scope>NUCLEOTIDE SEQUENCE [LARGE SCALE GENOMIC DNA]</scope>
    <source>
        <strain evidence="7">BOX2</strain>
    </source>
</reference>
<dbReference type="PANTHER" id="PTHR43278">
    <property type="entry name" value="NAD(P)H-DEPENDENT FMN-CONTAINING OXIDOREDUCTASE YWQN-RELATED"/>
    <property type="match status" value="1"/>
</dbReference>
<sequence length="219" mass="23928">MVRENVFYLMSIYVLGINGSPRMGNTYEMLNAVLSGASSHGGKTELLNLSEYEIRHCMGHPKEFCEKGCPLADDFKMIGSKLISADCIVIGSPTFMGDVSGLLKSFMDRSVHLRRSGFKLRNRVGAGLTVGAHIGGGQDLALRTIHTFFLKHDMIVVSEGSPSSQAGVIAVARDLFDVVQDKRVMNECKNLGRRVVEIAEMLAINGSLNDHQDLNSLKP</sequence>
<accession>A0A1F2PAW3</accession>
<dbReference type="PANTHER" id="PTHR43278:SF1">
    <property type="entry name" value="IRON-SULFUR FLAVOPROTEIN MJ1083"/>
    <property type="match status" value="1"/>
</dbReference>
<evidence type="ECO:0000256" key="4">
    <source>
        <dbReference type="ARBA" id="ARBA00022643"/>
    </source>
</evidence>
<protein>
    <submittedName>
        <fullName evidence="7">Flavodoxin</fullName>
    </submittedName>
</protein>
<evidence type="ECO:0000256" key="2">
    <source>
        <dbReference type="ARBA" id="ARBA00001966"/>
    </source>
</evidence>